<feature type="compositionally biased region" description="Basic and acidic residues" evidence="1">
    <location>
        <begin position="57"/>
        <end position="69"/>
    </location>
</feature>
<feature type="region of interest" description="Disordered" evidence="1">
    <location>
        <begin position="29"/>
        <end position="136"/>
    </location>
</feature>
<proteinExistence type="predicted"/>
<evidence type="ECO:0008006" key="4">
    <source>
        <dbReference type="Google" id="ProtNLM"/>
    </source>
</evidence>
<dbReference type="PROSITE" id="PS51257">
    <property type="entry name" value="PROKAR_LIPOPROTEIN"/>
    <property type="match status" value="1"/>
</dbReference>
<dbReference type="EMBL" id="JADBDY010000001">
    <property type="protein sequence ID" value="MBE1457789.1"/>
    <property type="molecule type" value="Genomic_DNA"/>
</dbReference>
<protein>
    <recommendedName>
        <fullName evidence="4">PT repeat-containing protein</fullName>
    </recommendedName>
</protein>
<evidence type="ECO:0000256" key="1">
    <source>
        <dbReference type="SAM" id="MobiDB-lite"/>
    </source>
</evidence>
<name>A0ABR9HFH7_9ACTN</name>
<accession>A0ABR9HFH7</accession>
<feature type="compositionally biased region" description="Acidic residues" evidence="1">
    <location>
        <begin position="126"/>
        <end position="136"/>
    </location>
</feature>
<dbReference type="Proteomes" id="UP000598217">
    <property type="component" value="Unassembled WGS sequence"/>
</dbReference>
<feature type="compositionally biased region" description="Low complexity" evidence="1">
    <location>
        <begin position="107"/>
        <end position="125"/>
    </location>
</feature>
<evidence type="ECO:0000313" key="2">
    <source>
        <dbReference type="EMBL" id="MBE1457789.1"/>
    </source>
</evidence>
<comment type="caution">
    <text evidence="2">The sequence shown here is derived from an EMBL/GenBank/DDBJ whole genome shotgun (WGS) entry which is preliminary data.</text>
</comment>
<dbReference type="RefSeq" id="WP_191271001.1">
    <property type="nucleotide sequence ID" value="NZ_BMXJ01000004.1"/>
</dbReference>
<reference evidence="2 3" key="1">
    <citation type="submission" date="2020-10" db="EMBL/GenBank/DDBJ databases">
        <title>Sequencing the genomes of 1000 actinobacteria strains.</title>
        <authorList>
            <person name="Klenk H.-P."/>
        </authorList>
    </citation>
    <scope>NUCLEOTIDE SEQUENCE [LARGE SCALE GENOMIC DNA]</scope>
    <source>
        <strain evidence="2 3">DSM 45157</strain>
    </source>
</reference>
<sequence length="353" mass="36492">MPKSVVTAAAILVLLLTGCDLGGVRELVPSADEREVSEPGDQGQETPVPGAEEPVGDPERTSGPERTSEPEPGEPPPDPGSEPAPDPGSEPAPDPGSEPAPAPASEPEPGAGTGEPTEPEGTAAPEESEEAGEAGEEIPDEAAEYMAALAASDDPERMREGLTLTAEDSTAHTYLRHHVQLFSAWDSAGDPRPSATLEPSEEGFELCRPETGGPVCVVFDRFTTEDGLITGFLIDGQDPGKRLVSGSGVAASSEGVDVHLLTAYQSVTDDALVVTAEFTTVDNVALDLFGATYTAPDGHEYRAEEAVGEYELDAGTATQTALFFSGPEVGGDLTVTGCLDECFATVDLEFPVG</sequence>
<evidence type="ECO:0000313" key="3">
    <source>
        <dbReference type="Proteomes" id="UP000598217"/>
    </source>
</evidence>
<keyword evidence="3" id="KW-1185">Reference proteome</keyword>
<organism evidence="2 3">
    <name type="scientific">Nocardiopsis terrae</name>
    <dbReference type="NCBI Taxonomy" id="372655"/>
    <lineage>
        <taxon>Bacteria</taxon>
        <taxon>Bacillati</taxon>
        <taxon>Actinomycetota</taxon>
        <taxon>Actinomycetes</taxon>
        <taxon>Streptosporangiales</taxon>
        <taxon>Nocardiopsidaceae</taxon>
        <taxon>Nocardiopsis</taxon>
    </lineage>
</organism>
<feature type="compositionally biased region" description="Pro residues" evidence="1">
    <location>
        <begin position="73"/>
        <end position="106"/>
    </location>
</feature>
<gene>
    <name evidence="2" type="ORF">H4W79_002003</name>
</gene>